<feature type="compositionally biased region" description="Polar residues" evidence="6">
    <location>
        <begin position="9"/>
        <end position="36"/>
    </location>
</feature>
<protein>
    <submittedName>
        <fullName evidence="8">DinF protein</fullName>
    </submittedName>
    <submittedName>
        <fullName evidence="9">DinF_protein</fullName>
    </submittedName>
</protein>
<comment type="subcellular location">
    <subcellularLocation>
        <location evidence="1">Cell membrane</location>
        <topology evidence="1">Multi-pass membrane protein</topology>
    </subcellularLocation>
</comment>
<organism evidence="8">
    <name type="scientific">Hexamita inflata</name>
    <dbReference type="NCBI Taxonomy" id="28002"/>
    <lineage>
        <taxon>Eukaryota</taxon>
        <taxon>Metamonada</taxon>
        <taxon>Diplomonadida</taxon>
        <taxon>Hexamitidae</taxon>
        <taxon>Hexamitinae</taxon>
        <taxon>Hexamita</taxon>
    </lineage>
</organism>
<evidence type="ECO:0000256" key="3">
    <source>
        <dbReference type="ARBA" id="ARBA00022692"/>
    </source>
</evidence>
<dbReference type="EMBL" id="CATOUU010000963">
    <property type="protein sequence ID" value="CAI9962993.1"/>
    <property type="molecule type" value="Genomic_DNA"/>
</dbReference>
<feature type="transmembrane region" description="Helical" evidence="7">
    <location>
        <begin position="414"/>
        <end position="435"/>
    </location>
</feature>
<feature type="transmembrane region" description="Helical" evidence="7">
    <location>
        <begin position="447"/>
        <end position="464"/>
    </location>
</feature>
<feature type="transmembrane region" description="Helical" evidence="7">
    <location>
        <begin position="470"/>
        <end position="490"/>
    </location>
</feature>
<evidence type="ECO:0000256" key="4">
    <source>
        <dbReference type="ARBA" id="ARBA00022989"/>
    </source>
</evidence>
<feature type="transmembrane region" description="Helical" evidence="7">
    <location>
        <begin position="363"/>
        <end position="394"/>
    </location>
</feature>
<sequence length="526" mass="59627">MDFKEPSVHASQRSRSVTNRSINQKAQQTIDSVASRVSTDPEKDVLNRTMYPMIISQLVQEIVMLFIFYTVWHYTNNAVMQQFAIVYPICNFISVQIPRAISQAQLGRLNRFIVEAKIKMADEAMTVHFVCQAIYFGVSLIACYLLTVTFTYQAGITENDKNYVAVYIVITCSAGTLLNIFNNSTEALLILEAKNFYNFIRSTASSVSYLAITLVSYQYVTAQKMALSLTPLAISQLISQIIPAIIVMLNYQDFTALPSQGILRAKVKYIKSISGQAIKEVFAHTVPRVLQFGSIYLLNFAAQLVVTQTYLVDSDIKIARLGLFIYILSYNLFSCVSTSFQVTSEQILSLNLQQKKYIRSKGFLLKGLVWGVFWQVVSLIIALVAGTSIIEFFIPDSQALDKEYYLLYGMKYITYSYLMPILQIFFNFSMTVTAIEDDIKIGMLQSVIPLIVGVVTLLVTQFMIGDRAELFWIQYYADLFSGISGAILLVRKIFEVMQLAKIELRRLKRKKRLEEEGVAEKIEGKD</sequence>
<name>A0AA86QS30_9EUKA</name>
<dbReference type="GO" id="GO:0005886">
    <property type="term" value="C:plasma membrane"/>
    <property type="evidence" value="ECO:0007669"/>
    <property type="project" value="UniProtKB-SubCell"/>
</dbReference>
<evidence type="ECO:0000313" key="10">
    <source>
        <dbReference type="Proteomes" id="UP001642409"/>
    </source>
</evidence>
<evidence type="ECO:0000256" key="2">
    <source>
        <dbReference type="ARBA" id="ARBA00022475"/>
    </source>
</evidence>
<evidence type="ECO:0000256" key="5">
    <source>
        <dbReference type="ARBA" id="ARBA00023136"/>
    </source>
</evidence>
<dbReference type="EMBL" id="CAXDID020000479">
    <property type="protein sequence ID" value="CAL6095810.1"/>
    <property type="molecule type" value="Genomic_DNA"/>
</dbReference>
<evidence type="ECO:0000313" key="8">
    <source>
        <dbReference type="EMBL" id="CAI9962993.1"/>
    </source>
</evidence>
<feature type="transmembrane region" description="Helical" evidence="7">
    <location>
        <begin position="127"/>
        <end position="152"/>
    </location>
</feature>
<keyword evidence="2" id="KW-1003">Cell membrane</keyword>
<feature type="transmembrane region" description="Helical" evidence="7">
    <location>
        <begin position="323"/>
        <end position="342"/>
    </location>
</feature>
<reference evidence="9 10" key="2">
    <citation type="submission" date="2024-07" db="EMBL/GenBank/DDBJ databases">
        <authorList>
            <person name="Akdeniz Z."/>
        </authorList>
    </citation>
    <scope>NUCLEOTIDE SEQUENCE [LARGE SCALE GENOMIC DNA]</scope>
</reference>
<feature type="transmembrane region" description="Helical" evidence="7">
    <location>
        <begin position="202"/>
        <end position="220"/>
    </location>
</feature>
<keyword evidence="10" id="KW-1185">Reference proteome</keyword>
<feature type="transmembrane region" description="Helical" evidence="7">
    <location>
        <begin position="289"/>
        <end position="311"/>
    </location>
</feature>
<feature type="transmembrane region" description="Helical" evidence="7">
    <location>
        <begin position="164"/>
        <end position="181"/>
    </location>
</feature>
<evidence type="ECO:0000256" key="7">
    <source>
        <dbReference type="SAM" id="Phobius"/>
    </source>
</evidence>
<dbReference type="InterPro" id="IPR051327">
    <property type="entry name" value="MATE_MepA_subfamily"/>
</dbReference>
<feature type="region of interest" description="Disordered" evidence="6">
    <location>
        <begin position="1"/>
        <end position="36"/>
    </location>
</feature>
<feature type="transmembrane region" description="Helical" evidence="7">
    <location>
        <begin position="50"/>
        <end position="72"/>
    </location>
</feature>
<reference evidence="8" key="1">
    <citation type="submission" date="2023-06" db="EMBL/GenBank/DDBJ databases">
        <authorList>
            <person name="Kurt Z."/>
        </authorList>
    </citation>
    <scope>NUCLEOTIDE SEQUENCE</scope>
</reference>
<keyword evidence="5 7" id="KW-0472">Membrane</keyword>
<dbReference type="AlphaFoldDB" id="A0AA86QS30"/>
<evidence type="ECO:0000256" key="1">
    <source>
        <dbReference type="ARBA" id="ARBA00004651"/>
    </source>
</evidence>
<dbReference type="Proteomes" id="UP001642409">
    <property type="component" value="Unassembled WGS sequence"/>
</dbReference>
<comment type="caution">
    <text evidence="8">The sequence shown here is derived from an EMBL/GenBank/DDBJ whole genome shotgun (WGS) entry which is preliminary data.</text>
</comment>
<dbReference type="PANTHER" id="PTHR43823">
    <property type="entry name" value="SPORULATION PROTEIN YKVU"/>
    <property type="match status" value="1"/>
</dbReference>
<proteinExistence type="predicted"/>
<evidence type="ECO:0000313" key="9">
    <source>
        <dbReference type="EMBL" id="CAL6095810.1"/>
    </source>
</evidence>
<dbReference type="PANTHER" id="PTHR43823:SF3">
    <property type="entry name" value="MULTIDRUG EXPORT PROTEIN MEPA"/>
    <property type="match status" value="1"/>
</dbReference>
<keyword evidence="3 7" id="KW-0812">Transmembrane</keyword>
<gene>
    <name evidence="8" type="ORF">HINF_LOCUS50638</name>
    <name evidence="9" type="ORF">HINF_LOCUS68129</name>
</gene>
<accession>A0AA86QS30</accession>
<keyword evidence="4 7" id="KW-1133">Transmembrane helix</keyword>
<evidence type="ECO:0000256" key="6">
    <source>
        <dbReference type="SAM" id="MobiDB-lite"/>
    </source>
</evidence>
<feature type="transmembrane region" description="Helical" evidence="7">
    <location>
        <begin position="232"/>
        <end position="251"/>
    </location>
</feature>